<feature type="transmembrane region" description="Helical" evidence="1">
    <location>
        <begin position="122"/>
        <end position="140"/>
    </location>
</feature>
<feature type="transmembrane region" description="Helical" evidence="1">
    <location>
        <begin position="224"/>
        <end position="250"/>
    </location>
</feature>
<gene>
    <name evidence="2" type="ORF">J2X15_000603</name>
</gene>
<proteinExistence type="predicted"/>
<evidence type="ECO:0000313" key="3">
    <source>
        <dbReference type="Proteomes" id="UP001268089"/>
    </source>
</evidence>
<sequence length="277" mass="29184">MIFQRLIWAALATAVVVGSVQTGVQRWQAAPLILAAEVYEEQKAEPAAPVADAATATHTHAEGVAAHDHEHGAAKEWEPENGAERIGWTWVANILHALSMTLLAFAVMGVWLYQRGAAVPSLRLASVVTAAGFLSFHLWPSLGLHAEVPGMEAAPLQARQVWWVLAVGSAAGACAVAGFARASWRWLVAVALLALPFVVGAPKLQGDPLAGFGPEAHAALEQLGVQFIWATTWVALSFWASLGLVGGLAFQRWVRPALLAVLPRADAPAAGAVQASQ</sequence>
<protein>
    <submittedName>
        <fullName evidence="2">Cobalt transporter subunit CbtA</fullName>
    </submittedName>
</protein>
<feature type="transmembrane region" description="Helical" evidence="1">
    <location>
        <begin position="186"/>
        <end position="204"/>
    </location>
</feature>
<keyword evidence="3" id="KW-1185">Reference proteome</keyword>
<dbReference type="RefSeq" id="WP_310339389.1">
    <property type="nucleotide sequence ID" value="NZ_JAVDXO010000001.1"/>
</dbReference>
<keyword evidence="1" id="KW-0472">Membrane</keyword>
<name>A0ABU1ZIH1_9BURK</name>
<accession>A0ABU1ZIH1</accession>
<feature type="transmembrane region" description="Helical" evidence="1">
    <location>
        <begin position="90"/>
        <end position="113"/>
    </location>
</feature>
<organism evidence="2 3">
    <name type="scientific">Rhodoferax saidenbachensis</name>
    <dbReference type="NCBI Taxonomy" id="1484693"/>
    <lineage>
        <taxon>Bacteria</taxon>
        <taxon>Pseudomonadati</taxon>
        <taxon>Pseudomonadota</taxon>
        <taxon>Betaproteobacteria</taxon>
        <taxon>Burkholderiales</taxon>
        <taxon>Comamonadaceae</taxon>
        <taxon>Rhodoferax</taxon>
    </lineage>
</organism>
<dbReference type="InterPro" id="IPR012666">
    <property type="entry name" value="CbtA_put"/>
</dbReference>
<dbReference type="Proteomes" id="UP001268089">
    <property type="component" value="Unassembled WGS sequence"/>
</dbReference>
<dbReference type="Pfam" id="PF09490">
    <property type="entry name" value="CbtA"/>
    <property type="match status" value="1"/>
</dbReference>
<evidence type="ECO:0000313" key="2">
    <source>
        <dbReference type="EMBL" id="MDR7305337.1"/>
    </source>
</evidence>
<keyword evidence="1" id="KW-0812">Transmembrane</keyword>
<comment type="caution">
    <text evidence="2">The sequence shown here is derived from an EMBL/GenBank/DDBJ whole genome shotgun (WGS) entry which is preliminary data.</text>
</comment>
<feature type="transmembrane region" description="Helical" evidence="1">
    <location>
        <begin position="160"/>
        <end position="179"/>
    </location>
</feature>
<reference evidence="2 3" key="1">
    <citation type="submission" date="2023-07" db="EMBL/GenBank/DDBJ databases">
        <title>Sorghum-associated microbial communities from plants grown in Nebraska, USA.</title>
        <authorList>
            <person name="Schachtman D."/>
        </authorList>
    </citation>
    <scope>NUCLEOTIDE SEQUENCE [LARGE SCALE GENOMIC DNA]</scope>
    <source>
        <strain evidence="2 3">BE308</strain>
    </source>
</reference>
<dbReference type="EMBL" id="JAVDXO010000001">
    <property type="protein sequence ID" value="MDR7305337.1"/>
    <property type="molecule type" value="Genomic_DNA"/>
</dbReference>
<keyword evidence="1" id="KW-1133">Transmembrane helix</keyword>
<evidence type="ECO:0000256" key="1">
    <source>
        <dbReference type="SAM" id="Phobius"/>
    </source>
</evidence>